<dbReference type="OrthoDB" id="2564987at2759"/>
<organism evidence="2 3">
    <name type="scientific">Saitozyma podzolica</name>
    <dbReference type="NCBI Taxonomy" id="1890683"/>
    <lineage>
        <taxon>Eukaryota</taxon>
        <taxon>Fungi</taxon>
        <taxon>Dikarya</taxon>
        <taxon>Basidiomycota</taxon>
        <taxon>Agaricomycotina</taxon>
        <taxon>Tremellomycetes</taxon>
        <taxon>Tremellales</taxon>
        <taxon>Trimorphomycetaceae</taxon>
        <taxon>Saitozyma</taxon>
    </lineage>
</organism>
<name>A0A427YDE1_9TREE</name>
<dbReference type="SUPFAM" id="SSF50685">
    <property type="entry name" value="Barwin-like endoglucanases"/>
    <property type="match status" value="1"/>
</dbReference>
<accession>A0A427YDE1</accession>
<dbReference type="EMBL" id="RSCD01000015">
    <property type="protein sequence ID" value="RSH89092.1"/>
    <property type="molecule type" value="Genomic_DNA"/>
</dbReference>
<evidence type="ECO:0000256" key="1">
    <source>
        <dbReference type="SAM" id="SignalP"/>
    </source>
</evidence>
<dbReference type="InterPro" id="IPR036908">
    <property type="entry name" value="RlpA-like_sf"/>
</dbReference>
<keyword evidence="3" id="KW-1185">Reference proteome</keyword>
<sequence length="182" mass="19351">MLFAALLAVLPALAQAGSTISGHATVYYDLTNSLCGNNDPFPSNWAETSGINSGIPYCEFHASPGQSLAQLGTNRIVAVNATAMNLDAASLCGKQVSIKDASGNEFSFSEGPLFIWDACDAARTVPIVDLSAKAFSELKGNTCSGNNPTGLTISIEDNNIWQPISKRDEKPRVRSRHFAQLD</sequence>
<comment type="caution">
    <text evidence="2">The sequence shown here is derived from an EMBL/GenBank/DDBJ whole genome shotgun (WGS) entry which is preliminary data.</text>
</comment>
<evidence type="ECO:0000313" key="3">
    <source>
        <dbReference type="Proteomes" id="UP000279259"/>
    </source>
</evidence>
<gene>
    <name evidence="2" type="ORF">EHS25_002758</name>
</gene>
<evidence type="ECO:0000313" key="2">
    <source>
        <dbReference type="EMBL" id="RSH89092.1"/>
    </source>
</evidence>
<keyword evidence="1" id="KW-0732">Signal</keyword>
<feature type="signal peptide" evidence="1">
    <location>
        <begin position="1"/>
        <end position="16"/>
    </location>
</feature>
<feature type="chain" id="PRO_5019012143" evidence="1">
    <location>
        <begin position="17"/>
        <end position="182"/>
    </location>
</feature>
<reference evidence="2 3" key="1">
    <citation type="submission" date="2018-11" db="EMBL/GenBank/DDBJ databases">
        <title>Genome sequence of Saitozyma podzolica DSM 27192.</title>
        <authorList>
            <person name="Aliyu H."/>
            <person name="Gorte O."/>
            <person name="Ochsenreither K."/>
        </authorList>
    </citation>
    <scope>NUCLEOTIDE SEQUENCE [LARGE SCALE GENOMIC DNA]</scope>
    <source>
        <strain evidence="2 3">DSM 27192</strain>
    </source>
</reference>
<dbReference type="AlphaFoldDB" id="A0A427YDE1"/>
<protein>
    <submittedName>
        <fullName evidence="2">Uncharacterized protein</fullName>
    </submittedName>
</protein>
<dbReference type="STRING" id="1890683.A0A427YDE1"/>
<proteinExistence type="predicted"/>
<dbReference type="Proteomes" id="UP000279259">
    <property type="component" value="Unassembled WGS sequence"/>
</dbReference>